<gene>
    <name evidence="1" type="ORF">ACJRO7_032186</name>
</gene>
<reference evidence="1 2" key="1">
    <citation type="submission" date="2024-11" db="EMBL/GenBank/DDBJ databases">
        <title>Chromosome-level genome assembly of Eucalyptus globulus Labill. provides insights into its genome evolution.</title>
        <authorList>
            <person name="Li X."/>
        </authorList>
    </citation>
    <scope>NUCLEOTIDE SEQUENCE [LARGE SCALE GENOMIC DNA]</scope>
    <source>
        <strain evidence="1">CL2024</strain>
        <tissue evidence="1">Fresh tender leaves</tissue>
    </source>
</reference>
<evidence type="ECO:0000313" key="2">
    <source>
        <dbReference type="Proteomes" id="UP001634007"/>
    </source>
</evidence>
<organism evidence="1 2">
    <name type="scientific">Eucalyptus globulus</name>
    <name type="common">Tasmanian blue gum</name>
    <dbReference type="NCBI Taxonomy" id="34317"/>
    <lineage>
        <taxon>Eukaryota</taxon>
        <taxon>Viridiplantae</taxon>
        <taxon>Streptophyta</taxon>
        <taxon>Embryophyta</taxon>
        <taxon>Tracheophyta</taxon>
        <taxon>Spermatophyta</taxon>
        <taxon>Magnoliopsida</taxon>
        <taxon>eudicotyledons</taxon>
        <taxon>Gunneridae</taxon>
        <taxon>Pentapetalae</taxon>
        <taxon>rosids</taxon>
        <taxon>malvids</taxon>
        <taxon>Myrtales</taxon>
        <taxon>Myrtaceae</taxon>
        <taxon>Myrtoideae</taxon>
        <taxon>Eucalypteae</taxon>
        <taxon>Eucalyptus</taxon>
    </lineage>
</organism>
<name>A0ABD3JPW5_EUCGL</name>
<dbReference type="EMBL" id="JBJKBG010000008">
    <property type="protein sequence ID" value="KAL3727417.1"/>
    <property type="molecule type" value="Genomic_DNA"/>
</dbReference>
<keyword evidence="2" id="KW-1185">Reference proteome</keyword>
<sequence length="243" mass="28138">MSNYQTLVSAMPTPVPDDQSLPGPRVIVSFHVQLCYLQSEVRGGTEFPPRILDHRTFSYRAEHPSAPFASRDHLPSSPSWAIVSSVLDDMRLPFLLDRLWWLDLSAGTKATKKCLTRDELASEIARVASSAVSNPCNEGRKRTEVAVSMIHKVAISEHEFCEMRAQLRRLELCYLHSRMLEEEERGRRFPILERRFLLNLMRQEGLVANPYHDREDVVRRRRRRVRRESLDQAAINFEAISRI</sequence>
<evidence type="ECO:0000313" key="1">
    <source>
        <dbReference type="EMBL" id="KAL3727417.1"/>
    </source>
</evidence>
<proteinExistence type="predicted"/>
<accession>A0ABD3JPW5</accession>
<dbReference type="AlphaFoldDB" id="A0ABD3JPW5"/>
<dbReference type="Proteomes" id="UP001634007">
    <property type="component" value="Unassembled WGS sequence"/>
</dbReference>
<comment type="caution">
    <text evidence="1">The sequence shown here is derived from an EMBL/GenBank/DDBJ whole genome shotgun (WGS) entry which is preliminary data.</text>
</comment>
<protein>
    <submittedName>
        <fullName evidence="1">Uncharacterized protein</fullName>
    </submittedName>
</protein>